<dbReference type="Gene3D" id="1.10.443.10">
    <property type="entry name" value="Intergrase catalytic core"/>
    <property type="match status" value="1"/>
</dbReference>
<proteinExistence type="inferred from homology"/>
<dbReference type="InterPro" id="IPR050090">
    <property type="entry name" value="Tyrosine_recombinase_XerCD"/>
</dbReference>
<name>A0ABT9W6K6_9BACL</name>
<accession>A0ABT9W6K6</accession>
<dbReference type="Pfam" id="PF00589">
    <property type="entry name" value="Phage_integrase"/>
    <property type="match status" value="1"/>
</dbReference>
<comment type="caution">
    <text evidence="7">The sequence shown here is derived from an EMBL/GenBank/DDBJ whole genome shotgun (WGS) entry which is preliminary data.</text>
</comment>
<evidence type="ECO:0000256" key="4">
    <source>
        <dbReference type="PROSITE-ProRule" id="PRU01248"/>
    </source>
</evidence>
<gene>
    <name evidence="7" type="ORF">J2T19_000131</name>
</gene>
<dbReference type="InterPro" id="IPR013762">
    <property type="entry name" value="Integrase-like_cat_sf"/>
</dbReference>
<feature type="domain" description="Core-binding (CB)" evidence="6">
    <location>
        <begin position="16"/>
        <end position="96"/>
    </location>
</feature>
<evidence type="ECO:0000256" key="3">
    <source>
        <dbReference type="ARBA" id="ARBA00023172"/>
    </source>
</evidence>
<organism evidence="7 8">
    <name type="scientific">Paenibacillus tundrae</name>
    <dbReference type="NCBI Taxonomy" id="528187"/>
    <lineage>
        <taxon>Bacteria</taxon>
        <taxon>Bacillati</taxon>
        <taxon>Bacillota</taxon>
        <taxon>Bacilli</taxon>
        <taxon>Bacillales</taxon>
        <taxon>Paenibacillaceae</taxon>
        <taxon>Paenibacillus</taxon>
    </lineage>
</organism>
<dbReference type="SUPFAM" id="SSF56349">
    <property type="entry name" value="DNA breaking-rejoining enzymes"/>
    <property type="match status" value="1"/>
</dbReference>
<dbReference type="RefSeq" id="WP_307211888.1">
    <property type="nucleotide sequence ID" value="NZ_JAUSTI010000001.1"/>
</dbReference>
<evidence type="ECO:0000313" key="7">
    <source>
        <dbReference type="EMBL" id="MDQ0168694.1"/>
    </source>
</evidence>
<dbReference type="InterPro" id="IPR010998">
    <property type="entry name" value="Integrase_recombinase_N"/>
</dbReference>
<feature type="domain" description="Tyr recombinase" evidence="5">
    <location>
        <begin position="116"/>
        <end position="297"/>
    </location>
</feature>
<evidence type="ECO:0000313" key="8">
    <source>
        <dbReference type="Proteomes" id="UP001233836"/>
    </source>
</evidence>
<dbReference type="Gene3D" id="1.10.150.130">
    <property type="match status" value="1"/>
</dbReference>
<dbReference type="PROSITE" id="PS51898">
    <property type="entry name" value="TYR_RECOMBINASE"/>
    <property type="match status" value="1"/>
</dbReference>
<dbReference type="CDD" id="cd00397">
    <property type="entry name" value="DNA_BRE_C"/>
    <property type="match status" value="1"/>
</dbReference>
<keyword evidence="8" id="KW-1185">Reference proteome</keyword>
<protein>
    <submittedName>
        <fullName evidence="7">Site-specific recombinase XerD</fullName>
    </submittedName>
</protein>
<dbReference type="InterPro" id="IPR044068">
    <property type="entry name" value="CB"/>
</dbReference>
<keyword evidence="3" id="KW-0233">DNA recombination</keyword>
<dbReference type="EMBL" id="JAUSTI010000001">
    <property type="protein sequence ID" value="MDQ0168694.1"/>
    <property type="molecule type" value="Genomic_DNA"/>
</dbReference>
<dbReference type="PROSITE" id="PS51900">
    <property type="entry name" value="CB"/>
    <property type="match status" value="1"/>
</dbReference>
<dbReference type="InterPro" id="IPR002104">
    <property type="entry name" value="Integrase_catalytic"/>
</dbReference>
<sequence length="319" mass="36394">MARLREIKKSYGSARPGWREVLADFLAHKRLDDGVGEQTLTDYTNAVELLFKRYPNAWDTEASLKDACFGHFSGEMAPATFNNRLVYIRAFFKYCISEGYLSVNPLEHTKKRKTGNRAVAVETDVLKALLAAPDQRTFVGLRDFTLIVLTLDTGIRPSEALSLIPQDFKLSLKEVHIPADVAKNRSARTLPLSDMTTKSMRKLISVRDDEWDEDTPIFCSYEGRPLNRHTWGDRMEIYCKKIGVHVRPYDLRHVFALEFLRNGASSFAVQKSLGHSSMEMTRRYVSLVNNDLKAEHAKASPIDRLLSKPKAKRNTKLKR</sequence>
<evidence type="ECO:0000256" key="1">
    <source>
        <dbReference type="ARBA" id="ARBA00008857"/>
    </source>
</evidence>
<dbReference type="PANTHER" id="PTHR30349:SF41">
    <property type="entry name" value="INTEGRASE_RECOMBINASE PROTEIN MJ0367-RELATED"/>
    <property type="match status" value="1"/>
</dbReference>
<comment type="similarity">
    <text evidence="1">Belongs to the 'phage' integrase family.</text>
</comment>
<evidence type="ECO:0000259" key="5">
    <source>
        <dbReference type="PROSITE" id="PS51898"/>
    </source>
</evidence>
<dbReference type="Proteomes" id="UP001233836">
    <property type="component" value="Unassembled WGS sequence"/>
</dbReference>
<evidence type="ECO:0000256" key="2">
    <source>
        <dbReference type="ARBA" id="ARBA00023125"/>
    </source>
</evidence>
<keyword evidence="2 4" id="KW-0238">DNA-binding</keyword>
<dbReference type="InterPro" id="IPR011010">
    <property type="entry name" value="DNA_brk_join_enz"/>
</dbReference>
<dbReference type="PANTHER" id="PTHR30349">
    <property type="entry name" value="PHAGE INTEGRASE-RELATED"/>
    <property type="match status" value="1"/>
</dbReference>
<reference evidence="7 8" key="1">
    <citation type="submission" date="2023-07" db="EMBL/GenBank/DDBJ databases">
        <title>Sorghum-associated microbial communities from plants grown in Nebraska, USA.</title>
        <authorList>
            <person name="Schachtman D."/>
        </authorList>
    </citation>
    <scope>NUCLEOTIDE SEQUENCE [LARGE SCALE GENOMIC DNA]</scope>
    <source>
        <strain evidence="7 8">DS1314</strain>
    </source>
</reference>
<evidence type="ECO:0000259" key="6">
    <source>
        <dbReference type="PROSITE" id="PS51900"/>
    </source>
</evidence>